<dbReference type="InterPro" id="IPR000215">
    <property type="entry name" value="Serpin_fam"/>
</dbReference>
<dbReference type="SUPFAM" id="SSF56574">
    <property type="entry name" value="Serpins"/>
    <property type="match status" value="1"/>
</dbReference>
<feature type="domain" description="Serpin" evidence="7">
    <location>
        <begin position="189"/>
        <end position="550"/>
    </location>
</feature>
<evidence type="ECO:0000256" key="5">
    <source>
        <dbReference type="SAM" id="MobiDB-lite"/>
    </source>
</evidence>
<dbReference type="CDD" id="cd00172">
    <property type="entry name" value="serpin"/>
    <property type="match status" value="1"/>
</dbReference>
<accession>A0A6B2EG29</accession>
<evidence type="ECO:0000256" key="6">
    <source>
        <dbReference type="SAM" id="SignalP"/>
    </source>
</evidence>
<dbReference type="GO" id="GO:0005615">
    <property type="term" value="C:extracellular space"/>
    <property type="evidence" value="ECO:0007669"/>
    <property type="project" value="InterPro"/>
</dbReference>
<dbReference type="EMBL" id="GIFK01004392">
    <property type="protein sequence ID" value="NBJ62095.1"/>
    <property type="molecule type" value="Transcribed_RNA"/>
</dbReference>
<evidence type="ECO:0000256" key="2">
    <source>
        <dbReference type="ARBA" id="ARBA00022690"/>
    </source>
</evidence>
<protein>
    <submittedName>
        <fullName evidence="8">Putative serine protease inhibitor serpin</fullName>
    </submittedName>
</protein>
<sequence>MDGIKIILAILGVICCHRTFAHDLADLSDRLIFPGEVNIPEQSSPQKSTIASRQTTGSISDLVISQQSQQQDQINKYLSGGFPTPNSPQKPDEPSIFTHPQTIKDRYDAEQQRLQEEHRIRVQQQEDFQRQQAQQQYFPQQVEQKSPTVQMGTENYIDPLNFQLPHTPNRITQRPHQPSESDAITAFAWRLFKGIKPPNRHTNIIVSPLLTQLSLSLLESGAEGYSREQIQEAVQTSPEFLAHVVRSLKNTQPSTSLEYSAALFVSNYLKLNGSFAQRAKQAGSDTVPVDFPNQSSAIKQINTWIGQATRNYIPNFLDSSTPTQGIDMLIANAVFFKSIWRHPFNETFKGDFFYKDGRQGQVNYMRVAKHMRTGAVELGGPSGGLKWVEIPYAGGEFSMILIVPRAQNTLEDLIRVLTPNHLSGIMDDLEYSMTHIVKLQMPKFQLKSRVSLTKSLLEMGVSNIFTSQSNLPYVALNVPVVRVTDCIQHAVLNVDELGTVATAVNTFSVITLSISVPDPEISFVVNEPFLALIVDKRQKVPLFITKIYNP</sequence>
<evidence type="ECO:0000313" key="8">
    <source>
        <dbReference type="EMBL" id="NBJ62095.1"/>
    </source>
</evidence>
<name>A0A6B2EG29_9DIPT</name>
<evidence type="ECO:0000256" key="3">
    <source>
        <dbReference type="ARBA" id="ARBA00022900"/>
    </source>
</evidence>
<dbReference type="PANTHER" id="PTHR11461:SF211">
    <property type="entry name" value="GH10112P-RELATED"/>
    <property type="match status" value="1"/>
</dbReference>
<dbReference type="Gene3D" id="3.30.497.10">
    <property type="entry name" value="Antithrombin, subunit I, domain 2"/>
    <property type="match status" value="1"/>
</dbReference>
<keyword evidence="2" id="KW-0646">Protease inhibitor</keyword>
<proteinExistence type="inferred from homology"/>
<comment type="similarity">
    <text evidence="1 4">Belongs to the serpin family.</text>
</comment>
<keyword evidence="6" id="KW-0732">Signal</keyword>
<evidence type="ECO:0000256" key="1">
    <source>
        <dbReference type="ARBA" id="ARBA00009500"/>
    </source>
</evidence>
<dbReference type="GO" id="GO:0004867">
    <property type="term" value="F:serine-type endopeptidase inhibitor activity"/>
    <property type="evidence" value="ECO:0007669"/>
    <property type="project" value="UniProtKB-KW"/>
</dbReference>
<dbReference type="InterPro" id="IPR042178">
    <property type="entry name" value="Serpin_sf_1"/>
</dbReference>
<dbReference type="InterPro" id="IPR036186">
    <property type="entry name" value="Serpin_sf"/>
</dbReference>
<evidence type="ECO:0000259" key="7">
    <source>
        <dbReference type="SMART" id="SM00093"/>
    </source>
</evidence>
<dbReference type="PANTHER" id="PTHR11461">
    <property type="entry name" value="SERINE PROTEASE INHIBITOR, SERPIN"/>
    <property type="match status" value="1"/>
</dbReference>
<dbReference type="Pfam" id="PF00079">
    <property type="entry name" value="Serpin"/>
    <property type="match status" value="1"/>
</dbReference>
<reference evidence="8" key="1">
    <citation type="submission" date="2019-10" db="EMBL/GenBank/DDBJ databases">
        <title>Short sand fly seasons in Tbilisi, Georgia, hinder development of host immunity to saliva of the visceral leishmaniasis vector Phlebotomus kandelakii.</title>
        <authorList>
            <person name="Oliveira F."/>
            <person name="Giorgobiani E."/>
            <person name="Guimaraes-Costa A.B."/>
            <person name="Abdeladhim M."/>
            <person name="Oristian J."/>
            <person name="Tskhvaradze L."/>
            <person name="Tsertsvadze N."/>
            <person name="Zakalashvili M."/>
            <person name="Valenzuela J.G."/>
            <person name="Kamhawi S."/>
        </authorList>
    </citation>
    <scope>NUCLEOTIDE SEQUENCE</scope>
    <source>
        <strain evidence="8">Wild-capture in Tbilisi</strain>
        <tissue evidence="8">Salivary glands</tissue>
    </source>
</reference>
<keyword evidence="3" id="KW-0722">Serine protease inhibitor</keyword>
<feature type="region of interest" description="Disordered" evidence="5">
    <location>
        <begin position="76"/>
        <end position="98"/>
    </location>
</feature>
<feature type="chain" id="PRO_5025466787" evidence="6">
    <location>
        <begin position="22"/>
        <end position="550"/>
    </location>
</feature>
<dbReference type="InterPro" id="IPR042185">
    <property type="entry name" value="Serpin_sf_2"/>
</dbReference>
<dbReference type="InterPro" id="IPR023796">
    <property type="entry name" value="Serpin_dom"/>
</dbReference>
<dbReference type="SMART" id="SM00093">
    <property type="entry name" value="SERPIN"/>
    <property type="match status" value="1"/>
</dbReference>
<dbReference type="Gene3D" id="2.30.39.10">
    <property type="entry name" value="Alpha-1-antitrypsin, domain 1"/>
    <property type="match status" value="1"/>
</dbReference>
<evidence type="ECO:0000256" key="4">
    <source>
        <dbReference type="RuleBase" id="RU000411"/>
    </source>
</evidence>
<organism evidence="8">
    <name type="scientific">Phlebotomus kandelakii</name>
    <dbReference type="NCBI Taxonomy" id="1109342"/>
    <lineage>
        <taxon>Eukaryota</taxon>
        <taxon>Metazoa</taxon>
        <taxon>Ecdysozoa</taxon>
        <taxon>Arthropoda</taxon>
        <taxon>Hexapoda</taxon>
        <taxon>Insecta</taxon>
        <taxon>Pterygota</taxon>
        <taxon>Neoptera</taxon>
        <taxon>Endopterygota</taxon>
        <taxon>Diptera</taxon>
        <taxon>Nematocera</taxon>
        <taxon>Psychodoidea</taxon>
        <taxon>Psychodidae</taxon>
        <taxon>Phlebotomus</taxon>
        <taxon>Larroussius</taxon>
    </lineage>
</organism>
<feature type="signal peptide" evidence="6">
    <location>
        <begin position="1"/>
        <end position="21"/>
    </location>
</feature>
<dbReference type="AlphaFoldDB" id="A0A6B2EG29"/>